<feature type="chain" id="PRO_5040891389" description="Lipocalin-like domain-containing protein" evidence="1">
    <location>
        <begin position="22"/>
        <end position="130"/>
    </location>
</feature>
<evidence type="ECO:0000313" key="3">
    <source>
        <dbReference type="Proteomes" id="UP001139450"/>
    </source>
</evidence>
<dbReference type="AlphaFoldDB" id="A0A9X1X5M6"/>
<gene>
    <name evidence="2" type="ORF">MUY27_17010</name>
</gene>
<dbReference type="RefSeq" id="WP_245132017.1">
    <property type="nucleotide sequence ID" value="NZ_JALJEJ010000009.1"/>
</dbReference>
<keyword evidence="1" id="KW-0732">Signal</keyword>
<accession>A0A9X1X5M6</accession>
<name>A0A9X1X5M6_9SPHI</name>
<dbReference type="Proteomes" id="UP001139450">
    <property type="component" value="Unassembled WGS sequence"/>
</dbReference>
<feature type="signal peptide" evidence="1">
    <location>
        <begin position="1"/>
        <end position="21"/>
    </location>
</feature>
<dbReference type="EMBL" id="JALJEJ010000009">
    <property type="protein sequence ID" value="MCJ8211421.1"/>
    <property type="molecule type" value="Genomic_DNA"/>
</dbReference>
<comment type="caution">
    <text evidence="2">The sequence shown here is derived from an EMBL/GenBank/DDBJ whole genome shotgun (WGS) entry which is preliminary data.</text>
</comment>
<evidence type="ECO:0000256" key="1">
    <source>
        <dbReference type="SAM" id="SignalP"/>
    </source>
</evidence>
<reference evidence="2" key="1">
    <citation type="submission" date="2022-04" db="EMBL/GenBank/DDBJ databases">
        <title>Mucilaginibacter sp. RS28 isolated from freshwater.</title>
        <authorList>
            <person name="Ko S.-R."/>
        </authorList>
    </citation>
    <scope>NUCLEOTIDE SEQUENCE</scope>
    <source>
        <strain evidence="2">RS28</strain>
    </source>
</reference>
<proteinExistence type="predicted"/>
<evidence type="ECO:0008006" key="4">
    <source>
        <dbReference type="Google" id="ProtNLM"/>
    </source>
</evidence>
<protein>
    <recommendedName>
        <fullName evidence="4">Lipocalin-like domain-containing protein</fullName>
    </recommendedName>
</protein>
<organism evidence="2 3">
    <name type="scientific">Mucilaginibacter straminoryzae</name>
    <dbReference type="NCBI Taxonomy" id="2932774"/>
    <lineage>
        <taxon>Bacteria</taxon>
        <taxon>Pseudomonadati</taxon>
        <taxon>Bacteroidota</taxon>
        <taxon>Sphingobacteriia</taxon>
        <taxon>Sphingobacteriales</taxon>
        <taxon>Sphingobacteriaceae</taxon>
        <taxon>Mucilaginibacter</taxon>
    </lineage>
</organism>
<sequence length="130" mass="14280">MKKLIAIVSIALVAMGFSLKAVSDKELGLVGEWAAQTKNTGITTMKFFPNGLLNIQKGLKNQVAHYKITYYQLDNEVQLAGKIYLDGAMPFSAKIKDRKLMELTVNSGDSTHVLNLVKVKDIKTGLIPVN</sequence>
<evidence type="ECO:0000313" key="2">
    <source>
        <dbReference type="EMBL" id="MCJ8211421.1"/>
    </source>
</evidence>
<keyword evidence="3" id="KW-1185">Reference proteome</keyword>